<reference evidence="2 3" key="1">
    <citation type="submission" date="2021-06" db="EMBL/GenBank/DDBJ databases">
        <authorList>
            <person name="Kallberg Y."/>
            <person name="Tangrot J."/>
            <person name="Rosling A."/>
        </authorList>
    </citation>
    <scope>NUCLEOTIDE SEQUENCE [LARGE SCALE GENOMIC DNA]</scope>
    <source>
        <strain evidence="2 3">120-4 pot B 10/14</strain>
    </source>
</reference>
<evidence type="ECO:0000313" key="2">
    <source>
        <dbReference type="EMBL" id="CAG8702874.1"/>
    </source>
</evidence>
<accession>A0ABN7UYJ7</accession>
<dbReference type="PROSITE" id="PS50011">
    <property type="entry name" value="PROTEIN_KINASE_DOM"/>
    <property type="match status" value="1"/>
</dbReference>
<evidence type="ECO:0000313" key="3">
    <source>
        <dbReference type="Proteomes" id="UP000789901"/>
    </source>
</evidence>
<evidence type="ECO:0000259" key="1">
    <source>
        <dbReference type="PROSITE" id="PS50011"/>
    </source>
</evidence>
<keyword evidence="3" id="KW-1185">Reference proteome</keyword>
<dbReference type="InterPro" id="IPR011009">
    <property type="entry name" value="Kinase-like_dom_sf"/>
</dbReference>
<dbReference type="Gene3D" id="1.10.510.10">
    <property type="entry name" value="Transferase(Phosphotransferase) domain 1"/>
    <property type="match status" value="1"/>
</dbReference>
<dbReference type="InterPro" id="IPR000719">
    <property type="entry name" value="Prot_kinase_dom"/>
</dbReference>
<proteinExistence type="predicted"/>
<protein>
    <submittedName>
        <fullName evidence="2">14030_t:CDS:1</fullName>
    </submittedName>
</protein>
<sequence>MTDLLWGIAGGLEKIHSEGLCHTNLHGGNLLIEVFTDAKIADIGLYGPTTGNRPYFNRAHDKQFAYEICCKNLQNRPAATQLNKQLCDSQISNTVALVLLKEKVGINWKRN</sequence>
<dbReference type="SUPFAM" id="SSF56112">
    <property type="entry name" value="Protein kinase-like (PK-like)"/>
    <property type="match status" value="1"/>
</dbReference>
<comment type="caution">
    <text evidence="2">The sequence shown here is derived from an EMBL/GenBank/DDBJ whole genome shotgun (WGS) entry which is preliminary data.</text>
</comment>
<organism evidence="2 3">
    <name type="scientific">Gigaspora margarita</name>
    <dbReference type="NCBI Taxonomy" id="4874"/>
    <lineage>
        <taxon>Eukaryota</taxon>
        <taxon>Fungi</taxon>
        <taxon>Fungi incertae sedis</taxon>
        <taxon>Mucoromycota</taxon>
        <taxon>Glomeromycotina</taxon>
        <taxon>Glomeromycetes</taxon>
        <taxon>Diversisporales</taxon>
        <taxon>Gigasporaceae</taxon>
        <taxon>Gigaspora</taxon>
    </lineage>
</organism>
<dbReference type="EMBL" id="CAJVQB010007410">
    <property type="protein sequence ID" value="CAG8702874.1"/>
    <property type="molecule type" value="Genomic_DNA"/>
</dbReference>
<feature type="domain" description="Protein kinase" evidence="1">
    <location>
        <begin position="1"/>
        <end position="111"/>
    </location>
</feature>
<name>A0ABN7UYJ7_GIGMA</name>
<dbReference type="Proteomes" id="UP000789901">
    <property type="component" value="Unassembled WGS sequence"/>
</dbReference>
<gene>
    <name evidence="2" type="ORF">GMARGA_LOCUS12239</name>
</gene>